<keyword evidence="2" id="KW-1185">Reference proteome</keyword>
<keyword evidence="1" id="KW-0614">Plasmid</keyword>
<evidence type="ECO:0008006" key="3">
    <source>
        <dbReference type="Google" id="ProtNLM"/>
    </source>
</evidence>
<accession>E4U406</accession>
<dbReference type="RefSeq" id="WP_013450033.1">
    <property type="nucleotide sequence ID" value="NC_014756.1"/>
</dbReference>
<dbReference type="KEGG" id="sku:Sulku_2773"/>
<dbReference type="CDD" id="cd18685">
    <property type="entry name" value="PIN_VapC-like"/>
    <property type="match status" value="1"/>
</dbReference>
<gene>
    <name evidence="1" type="ordered locus">Sulku_2773</name>
</gene>
<reference evidence="1 2" key="1">
    <citation type="journal article" date="2012" name="Stand. Genomic Sci.">
        <title>Complete genome sequence of the sulfur compounds oxidizing chemolithoautotroph Sulfuricurvum kujiense type strain (YK-1(T)).</title>
        <authorList>
            <person name="Han C."/>
            <person name="Kotsyurbenko O."/>
            <person name="Chertkov O."/>
            <person name="Held B."/>
            <person name="Lapidus A."/>
            <person name="Nolan M."/>
            <person name="Lucas S."/>
            <person name="Hammon N."/>
            <person name="Deshpande S."/>
            <person name="Cheng J.F."/>
            <person name="Tapia R."/>
            <person name="Goodwin L.A."/>
            <person name="Pitluck S."/>
            <person name="Liolios K."/>
            <person name="Pagani I."/>
            <person name="Ivanova N."/>
            <person name="Mavromatis K."/>
            <person name="Mikhailova N."/>
            <person name="Pati A."/>
            <person name="Chen A."/>
            <person name="Palaniappan K."/>
            <person name="Land M."/>
            <person name="Hauser L."/>
            <person name="Chang Y.J."/>
            <person name="Jeffries C.D."/>
            <person name="Brambilla E.M."/>
            <person name="Rohde M."/>
            <person name="Spring S."/>
            <person name="Sikorski J."/>
            <person name="Goker M."/>
            <person name="Woyke T."/>
            <person name="Bristow J."/>
            <person name="Eisen J.A."/>
            <person name="Markowitz V."/>
            <person name="Hugenholtz P."/>
            <person name="Kyrpides N.C."/>
            <person name="Klenk H.P."/>
            <person name="Detter J.C."/>
        </authorList>
    </citation>
    <scope>NUCLEOTIDE SEQUENCE [LARGE SCALE GENOMIC DNA]</scope>
    <source>
        <strain evidence="2">ATCC BAA-921 / DSM 16994 / JCM 11577 / YK-1</strain>
    </source>
</reference>
<evidence type="ECO:0000313" key="2">
    <source>
        <dbReference type="Proteomes" id="UP000008721"/>
    </source>
</evidence>
<sequence>MRLFISDTNIFIDLTTCGLITQMFQLPYEFAVPDMLYFEELSENHGELPAYGLQIMTVNEEYTMYAAGLQSIYPQTGPNDLLALSLAKQENAPLISGDGALRIAAKKEGVDVKGTLWVMEEFVRHGMITIHEAEEAFERMKRYQRFLPWNEINALLRRLHEEFNQSEKL</sequence>
<dbReference type="HOGENOM" id="CLU_131358_1_0_7"/>
<evidence type="ECO:0000313" key="1">
    <source>
        <dbReference type="EMBL" id="ADR35422.1"/>
    </source>
</evidence>
<dbReference type="InterPro" id="IPR029060">
    <property type="entry name" value="PIN-like_dom_sf"/>
</dbReference>
<dbReference type="InterPro" id="IPR021799">
    <property type="entry name" value="PIN-like_prokaryotic"/>
</dbReference>
<geneLocation type="plasmid" evidence="1 2">
    <name>pSULKU03</name>
</geneLocation>
<organism evidence="1 2">
    <name type="scientific">Sulfuricurvum kujiense (strain ATCC BAA-921 / DSM 16994 / JCM 11577 / YK-1)</name>
    <dbReference type="NCBI Taxonomy" id="709032"/>
    <lineage>
        <taxon>Bacteria</taxon>
        <taxon>Pseudomonadati</taxon>
        <taxon>Campylobacterota</taxon>
        <taxon>Epsilonproteobacteria</taxon>
        <taxon>Campylobacterales</taxon>
        <taxon>Sulfurimonadaceae</taxon>
        <taxon>Sulfuricurvum</taxon>
    </lineage>
</organism>
<proteinExistence type="predicted"/>
<dbReference type="OrthoDB" id="5405314at2"/>
<dbReference type="Pfam" id="PF11848">
    <property type="entry name" value="DUF3368"/>
    <property type="match status" value="1"/>
</dbReference>
<name>E4U406_SULKY</name>
<dbReference type="EMBL" id="CP002358">
    <property type="protein sequence ID" value="ADR35422.1"/>
    <property type="molecule type" value="Genomic_DNA"/>
</dbReference>
<dbReference type="SUPFAM" id="SSF88723">
    <property type="entry name" value="PIN domain-like"/>
    <property type="match status" value="1"/>
</dbReference>
<dbReference type="AlphaFoldDB" id="E4U406"/>
<protein>
    <recommendedName>
        <fullName evidence="3">DUF3368 domain-containing protein</fullName>
    </recommendedName>
</protein>
<dbReference type="Proteomes" id="UP000008721">
    <property type="component" value="Plasmid pSULKU03"/>
</dbReference>